<gene>
    <name evidence="2" type="ORF">CTI12_AA120170</name>
</gene>
<comment type="caution">
    <text evidence="2">The sequence shown here is derived from an EMBL/GenBank/DDBJ whole genome shotgun (WGS) entry which is preliminary data.</text>
</comment>
<evidence type="ECO:0000256" key="1">
    <source>
        <dbReference type="SAM" id="MobiDB-lite"/>
    </source>
</evidence>
<keyword evidence="3" id="KW-1185">Reference proteome</keyword>
<dbReference type="AlphaFoldDB" id="A0A2U1PRY4"/>
<evidence type="ECO:0000313" key="3">
    <source>
        <dbReference type="Proteomes" id="UP000245207"/>
    </source>
</evidence>
<sequence>MRKGDVDRLEAMLDGGWPTSQGGKWVAGPTMKRRNSTMPEGHPKGTSSWCGSGSYPELGENLRKPYEACCVISCLYYSKRLSA</sequence>
<feature type="region of interest" description="Disordered" evidence="1">
    <location>
        <begin position="12"/>
        <end position="49"/>
    </location>
</feature>
<name>A0A2U1PRY4_ARTAN</name>
<organism evidence="2 3">
    <name type="scientific">Artemisia annua</name>
    <name type="common">Sweet wormwood</name>
    <dbReference type="NCBI Taxonomy" id="35608"/>
    <lineage>
        <taxon>Eukaryota</taxon>
        <taxon>Viridiplantae</taxon>
        <taxon>Streptophyta</taxon>
        <taxon>Embryophyta</taxon>
        <taxon>Tracheophyta</taxon>
        <taxon>Spermatophyta</taxon>
        <taxon>Magnoliopsida</taxon>
        <taxon>eudicotyledons</taxon>
        <taxon>Gunneridae</taxon>
        <taxon>Pentapetalae</taxon>
        <taxon>asterids</taxon>
        <taxon>campanulids</taxon>
        <taxon>Asterales</taxon>
        <taxon>Asteraceae</taxon>
        <taxon>Asteroideae</taxon>
        <taxon>Anthemideae</taxon>
        <taxon>Artemisiinae</taxon>
        <taxon>Artemisia</taxon>
    </lineage>
</organism>
<protein>
    <submittedName>
        <fullName evidence="2">Uncharacterized protein</fullName>
    </submittedName>
</protein>
<evidence type="ECO:0000313" key="2">
    <source>
        <dbReference type="EMBL" id="PWA88482.1"/>
    </source>
</evidence>
<dbReference type="Proteomes" id="UP000245207">
    <property type="component" value="Unassembled WGS sequence"/>
</dbReference>
<proteinExistence type="predicted"/>
<accession>A0A2U1PRY4</accession>
<dbReference type="EMBL" id="PKPP01000810">
    <property type="protein sequence ID" value="PWA88482.1"/>
    <property type="molecule type" value="Genomic_DNA"/>
</dbReference>
<reference evidence="2 3" key="1">
    <citation type="journal article" date="2018" name="Mol. Plant">
        <title>The genome of Artemisia annua provides insight into the evolution of Asteraceae family and artemisinin biosynthesis.</title>
        <authorList>
            <person name="Shen Q."/>
            <person name="Zhang L."/>
            <person name="Liao Z."/>
            <person name="Wang S."/>
            <person name="Yan T."/>
            <person name="Shi P."/>
            <person name="Liu M."/>
            <person name="Fu X."/>
            <person name="Pan Q."/>
            <person name="Wang Y."/>
            <person name="Lv Z."/>
            <person name="Lu X."/>
            <person name="Zhang F."/>
            <person name="Jiang W."/>
            <person name="Ma Y."/>
            <person name="Chen M."/>
            <person name="Hao X."/>
            <person name="Li L."/>
            <person name="Tang Y."/>
            <person name="Lv G."/>
            <person name="Zhou Y."/>
            <person name="Sun X."/>
            <person name="Brodelius P.E."/>
            <person name="Rose J.K.C."/>
            <person name="Tang K."/>
        </authorList>
    </citation>
    <scope>NUCLEOTIDE SEQUENCE [LARGE SCALE GENOMIC DNA]</scope>
    <source>
        <strain evidence="3">cv. Huhao1</strain>
        <tissue evidence="2">Leaf</tissue>
    </source>
</reference>